<feature type="transmembrane region" description="Helical" evidence="4">
    <location>
        <begin position="95"/>
        <end position="115"/>
    </location>
</feature>
<dbReference type="PROSITE" id="PS01124">
    <property type="entry name" value="HTH_ARAC_FAMILY_2"/>
    <property type="match status" value="1"/>
</dbReference>
<dbReference type="PRINTS" id="PR00032">
    <property type="entry name" value="HTHARAC"/>
</dbReference>
<evidence type="ECO:0000256" key="3">
    <source>
        <dbReference type="ARBA" id="ARBA00023163"/>
    </source>
</evidence>
<dbReference type="SUPFAM" id="SSF46689">
    <property type="entry name" value="Homeodomain-like"/>
    <property type="match status" value="1"/>
</dbReference>
<keyword evidence="2" id="KW-0238">DNA-binding</keyword>
<evidence type="ECO:0000313" key="7">
    <source>
        <dbReference type="Proteomes" id="UP001520878"/>
    </source>
</evidence>
<feature type="transmembrane region" description="Helical" evidence="4">
    <location>
        <begin position="197"/>
        <end position="214"/>
    </location>
</feature>
<evidence type="ECO:0000313" key="6">
    <source>
        <dbReference type="EMBL" id="MCC2616551.1"/>
    </source>
</evidence>
<protein>
    <submittedName>
        <fullName evidence="6">AraC family transcriptional regulator</fullName>
    </submittedName>
</protein>
<keyword evidence="4" id="KW-0472">Membrane</keyword>
<feature type="transmembrane region" description="Helical" evidence="4">
    <location>
        <begin position="32"/>
        <end position="54"/>
    </location>
</feature>
<dbReference type="RefSeq" id="WP_229159994.1">
    <property type="nucleotide sequence ID" value="NZ_JAJEWP010000002.1"/>
</dbReference>
<proteinExistence type="predicted"/>
<dbReference type="PANTHER" id="PTHR43280">
    <property type="entry name" value="ARAC-FAMILY TRANSCRIPTIONAL REGULATOR"/>
    <property type="match status" value="1"/>
</dbReference>
<feature type="transmembrane region" description="Helical" evidence="4">
    <location>
        <begin position="6"/>
        <end position="25"/>
    </location>
</feature>
<dbReference type="Gene3D" id="1.10.10.60">
    <property type="entry name" value="Homeodomain-like"/>
    <property type="match status" value="1"/>
</dbReference>
<evidence type="ECO:0000256" key="4">
    <source>
        <dbReference type="SAM" id="Phobius"/>
    </source>
</evidence>
<dbReference type="SMART" id="SM00342">
    <property type="entry name" value="HTH_ARAC"/>
    <property type="match status" value="1"/>
</dbReference>
<dbReference type="PANTHER" id="PTHR43280:SF29">
    <property type="entry name" value="ARAC-FAMILY TRANSCRIPTIONAL REGULATOR"/>
    <property type="match status" value="1"/>
</dbReference>
<accession>A0ABS8G8X9</accession>
<keyword evidence="4" id="KW-0812">Transmembrane</keyword>
<name>A0ABS8G8X9_9ALTE</name>
<dbReference type="InterPro" id="IPR018062">
    <property type="entry name" value="HTH_AraC-typ_CS"/>
</dbReference>
<dbReference type="Proteomes" id="UP001520878">
    <property type="component" value="Unassembled WGS sequence"/>
</dbReference>
<gene>
    <name evidence="6" type="ORF">LJ739_09890</name>
</gene>
<dbReference type="InterPro" id="IPR020449">
    <property type="entry name" value="Tscrpt_reg_AraC-type_HTH"/>
</dbReference>
<organism evidence="6 7">
    <name type="scientific">Fluctibacter halophilus</name>
    <dbReference type="NCBI Taxonomy" id="226011"/>
    <lineage>
        <taxon>Bacteria</taxon>
        <taxon>Pseudomonadati</taxon>
        <taxon>Pseudomonadota</taxon>
        <taxon>Gammaproteobacteria</taxon>
        <taxon>Alteromonadales</taxon>
        <taxon>Alteromonadaceae</taxon>
        <taxon>Fluctibacter</taxon>
    </lineage>
</organism>
<evidence type="ECO:0000256" key="1">
    <source>
        <dbReference type="ARBA" id="ARBA00023015"/>
    </source>
</evidence>
<keyword evidence="4" id="KW-1133">Transmembrane helix</keyword>
<sequence length="355" mass="39720">MTSLETFFSHFAFAQLVTGMLLLFPRAATNRAIGLFIALLGCGAAYVLTDVAGIQTHMSVLWWVAYIGGNALPGVFWLVSLCVFADRQVIKPWQWAVASLTLLIPLSSTLLQLAFNADLRQFPSLYGLVVYGAMALELVLICHALLVALRHWQDDLVQERRYMRAGVIGLVASYLFMIIVVEQVLGIEWHGLTTAKYVGLSVLLTGINFWFFALRENTLFDAAKGTSTTATRQAPAPEASAELQRVIAAMENDLLYRQEGLTISILSRTLGIHEYRLRQVINGEMAYRNFNDFLNHYRIKDVALRLREPQHSRTPILTLALDCGYRSLSSFNKAFKQTYGVTPSEYRSSAVQIGE</sequence>
<feature type="domain" description="HTH araC/xylS-type" evidence="5">
    <location>
        <begin position="244"/>
        <end position="349"/>
    </location>
</feature>
<evidence type="ECO:0000256" key="2">
    <source>
        <dbReference type="ARBA" id="ARBA00023125"/>
    </source>
</evidence>
<dbReference type="PROSITE" id="PS00041">
    <property type="entry name" value="HTH_ARAC_FAMILY_1"/>
    <property type="match status" value="1"/>
</dbReference>
<comment type="caution">
    <text evidence="6">The sequence shown here is derived from an EMBL/GenBank/DDBJ whole genome shotgun (WGS) entry which is preliminary data.</text>
</comment>
<keyword evidence="1" id="KW-0805">Transcription regulation</keyword>
<dbReference type="Pfam" id="PF12833">
    <property type="entry name" value="HTH_18"/>
    <property type="match status" value="1"/>
</dbReference>
<dbReference type="EMBL" id="JAJEWP010000002">
    <property type="protein sequence ID" value="MCC2616551.1"/>
    <property type="molecule type" value="Genomic_DNA"/>
</dbReference>
<reference evidence="6 7" key="1">
    <citation type="submission" date="2021-10" db="EMBL/GenBank/DDBJ databases">
        <title>Draft genome of Aestuariibacter halophilus JC2043.</title>
        <authorList>
            <person name="Emsley S.A."/>
            <person name="Pfannmuller K.M."/>
            <person name="Ushijima B."/>
            <person name="Saw J.H."/>
            <person name="Videau P."/>
        </authorList>
    </citation>
    <scope>NUCLEOTIDE SEQUENCE [LARGE SCALE GENOMIC DNA]</scope>
    <source>
        <strain evidence="6 7">JC2043</strain>
    </source>
</reference>
<dbReference type="InterPro" id="IPR018060">
    <property type="entry name" value="HTH_AraC"/>
</dbReference>
<keyword evidence="7" id="KW-1185">Reference proteome</keyword>
<feature type="transmembrane region" description="Helical" evidence="4">
    <location>
        <begin position="127"/>
        <end position="149"/>
    </location>
</feature>
<evidence type="ECO:0000259" key="5">
    <source>
        <dbReference type="PROSITE" id="PS01124"/>
    </source>
</evidence>
<feature type="transmembrane region" description="Helical" evidence="4">
    <location>
        <begin position="60"/>
        <end position="83"/>
    </location>
</feature>
<feature type="transmembrane region" description="Helical" evidence="4">
    <location>
        <begin position="161"/>
        <end position="185"/>
    </location>
</feature>
<dbReference type="InterPro" id="IPR009057">
    <property type="entry name" value="Homeodomain-like_sf"/>
</dbReference>
<keyword evidence="3" id="KW-0804">Transcription</keyword>